<dbReference type="RefSeq" id="WP_058516221.1">
    <property type="nucleotide sequence ID" value="NZ_LNYQ01000006.1"/>
</dbReference>
<evidence type="ECO:0000256" key="1">
    <source>
        <dbReference type="SAM" id="Phobius"/>
    </source>
</evidence>
<dbReference type="InterPro" id="IPR018729">
    <property type="entry name" value="DUF2269_transmembrane"/>
</dbReference>
<dbReference type="Pfam" id="PF10027">
    <property type="entry name" value="DUF2269"/>
    <property type="match status" value="1"/>
</dbReference>
<dbReference type="EMBL" id="LSOG01000059">
    <property type="protein sequence ID" value="OEH47010.1"/>
    <property type="molecule type" value="Genomic_DNA"/>
</dbReference>
<organism evidence="2 3">
    <name type="scientific">Legionella parisiensis</name>
    <dbReference type="NCBI Taxonomy" id="45071"/>
    <lineage>
        <taxon>Bacteria</taxon>
        <taxon>Pseudomonadati</taxon>
        <taxon>Pseudomonadota</taxon>
        <taxon>Gammaproteobacteria</taxon>
        <taxon>Legionellales</taxon>
        <taxon>Legionellaceae</taxon>
        <taxon>Legionella</taxon>
    </lineage>
</organism>
<keyword evidence="1" id="KW-0812">Transmembrane</keyword>
<name>A0A1E5JRC3_9GAMM</name>
<accession>A0A1E5JRC3</accession>
<proteinExistence type="predicted"/>
<feature type="transmembrane region" description="Helical" evidence="1">
    <location>
        <begin position="132"/>
        <end position="152"/>
    </location>
</feature>
<dbReference type="Proteomes" id="UP000095229">
    <property type="component" value="Unassembled WGS sequence"/>
</dbReference>
<evidence type="ECO:0000313" key="3">
    <source>
        <dbReference type="Proteomes" id="UP000095229"/>
    </source>
</evidence>
<dbReference type="OrthoDB" id="9786302at2"/>
<reference evidence="2 3" key="1">
    <citation type="submission" date="2016-02" db="EMBL/GenBank/DDBJ databases">
        <title>Secondary metabolites in Legionella.</title>
        <authorList>
            <person name="Tobias N.J."/>
            <person name="Bode H.B."/>
        </authorList>
    </citation>
    <scope>NUCLEOTIDE SEQUENCE [LARGE SCALE GENOMIC DNA]</scope>
    <source>
        <strain evidence="2 3">DSM 19216</strain>
    </source>
</reference>
<feature type="transmembrane region" description="Helical" evidence="1">
    <location>
        <begin position="82"/>
        <end position="106"/>
    </location>
</feature>
<evidence type="ECO:0000313" key="2">
    <source>
        <dbReference type="EMBL" id="OEH47010.1"/>
    </source>
</evidence>
<keyword evidence="1" id="KW-1133">Transmembrane helix</keyword>
<dbReference type="STRING" id="45071.Lpar_0282"/>
<keyword evidence="1" id="KW-0472">Membrane</keyword>
<comment type="caution">
    <text evidence="2">The sequence shown here is derived from an EMBL/GenBank/DDBJ whole genome shotgun (WGS) entry which is preliminary data.</text>
</comment>
<keyword evidence="3" id="KW-1185">Reference proteome</keyword>
<gene>
    <name evidence="2" type="ORF">lpari_01987</name>
</gene>
<dbReference type="PATRIC" id="fig|45071.6.peg.305"/>
<evidence type="ECO:0008006" key="4">
    <source>
        <dbReference type="Google" id="ProtNLM"/>
    </source>
</evidence>
<feature type="transmembrane region" description="Helical" evidence="1">
    <location>
        <begin position="48"/>
        <end position="70"/>
    </location>
</feature>
<dbReference type="AlphaFoldDB" id="A0A1E5JRC3"/>
<feature type="transmembrane region" description="Helical" evidence="1">
    <location>
        <begin position="9"/>
        <end position="28"/>
    </location>
</feature>
<protein>
    <recommendedName>
        <fullName evidence="4">DUF2269 domain-containing protein</fullName>
    </recommendedName>
</protein>
<sequence length="155" mass="18300">MQYYLMLKMLHIFGVVLFLGNIIVTAFWKTLADFSKDWRIIAFSQKLVTYTDIFFTTIGVLIIAISGILMAKHYTNYLHIKWIVWGISLFIASGVIWLSLLIPLQIKLHQIAKQFKNHQKVPDDYWRLEKSWMIFGIIATILPLMNLYWMVFKPN</sequence>